<evidence type="ECO:0000313" key="3">
    <source>
        <dbReference type="RefSeq" id="XP_034056091.1"/>
    </source>
</evidence>
<dbReference type="GeneID" id="117535659"/>
<dbReference type="OrthoDB" id="441660at2759"/>
<name>A0A6P8SZ68_GYMAC</name>
<dbReference type="KEGG" id="gacu:117535659"/>
<evidence type="ECO:0000313" key="2">
    <source>
        <dbReference type="Proteomes" id="UP000515161"/>
    </source>
</evidence>
<sequence length="147" mass="16420">MSDFENSYNYVLSRLASMDQAIHRLDVGHYTLDVKVSQLMDRLTRVDARVEGLEDSIAEVYQHSKVNRKEMGRLEGWSEGTQVGIQMLSSCTIASELRLSFQKVPGARRPHGDAPRPKGAGSPRRLREVLLPPGELARVAGHQRPAI</sequence>
<dbReference type="InParanoid" id="A0A6P8SZ68"/>
<keyword evidence="2" id="KW-1185">Reference proteome</keyword>
<accession>A0A6P8SZ68</accession>
<feature type="region of interest" description="Disordered" evidence="1">
    <location>
        <begin position="102"/>
        <end position="126"/>
    </location>
</feature>
<reference evidence="3" key="1">
    <citation type="submission" date="2025-08" db="UniProtKB">
        <authorList>
            <consortium name="RefSeq"/>
        </authorList>
    </citation>
    <scope>IDENTIFICATION</scope>
</reference>
<protein>
    <submittedName>
        <fullName evidence="3">Uncharacterized protein clec11a</fullName>
    </submittedName>
</protein>
<dbReference type="AlphaFoldDB" id="A0A6P8SZ68"/>
<gene>
    <name evidence="3" type="primary">clec11a</name>
</gene>
<dbReference type="RefSeq" id="XP_034056091.1">
    <property type="nucleotide sequence ID" value="XM_034200200.1"/>
</dbReference>
<dbReference type="CTD" id="6320"/>
<proteinExistence type="predicted"/>
<dbReference type="Proteomes" id="UP000515161">
    <property type="component" value="Unplaced"/>
</dbReference>
<evidence type="ECO:0000256" key="1">
    <source>
        <dbReference type="SAM" id="MobiDB-lite"/>
    </source>
</evidence>
<organism evidence="2 3">
    <name type="scientific">Gymnodraco acuticeps</name>
    <name type="common">Antarctic dragonfish</name>
    <dbReference type="NCBI Taxonomy" id="8218"/>
    <lineage>
        <taxon>Eukaryota</taxon>
        <taxon>Metazoa</taxon>
        <taxon>Chordata</taxon>
        <taxon>Craniata</taxon>
        <taxon>Vertebrata</taxon>
        <taxon>Euteleostomi</taxon>
        <taxon>Actinopterygii</taxon>
        <taxon>Neopterygii</taxon>
        <taxon>Teleostei</taxon>
        <taxon>Neoteleostei</taxon>
        <taxon>Acanthomorphata</taxon>
        <taxon>Eupercaria</taxon>
        <taxon>Perciformes</taxon>
        <taxon>Notothenioidei</taxon>
        <taxon>Bathydraconidae</taxon>
        <taxon>Gymnodraco</taxon>
    </lineage>
</organism>